<name>A0ABQ6Y728_9GAMM</name>
<dbReference type="GO" id="GO:0016874">
    <property type="term" value="F:ligase activity"/>
    <property type="evidence" value="ECO:0007669"/>
    <property type="project" value="UniProtKB-KW"/>
</dbReference>
<evidence type="ECO:0000256" key="3">
    <source>
        <dbReference type="SAM" id="MobiDB-lite"/>
    </source>
</evidence>
<evidence type="ECO:0000313" key="6">
    <source>
        <dbReference type="EMBL" id="KAF0805253.1"/>
    </source>
</evidence>
<protein>
    <submittedName>
        <fullName evidence="6">AMP-dependent synthetase and ligase</fullName>
    </submittedName>
</protein>
<organism evidence="6 7">
    <name type="scientific">Alcanivorax xiamenensis</name>
    <dbReference type="NCBI Taxonomy" id="1177156"/>
    <lineage>
        <taxon>Bacteria</taxon>
        <taxon>Pseudomonadati</taxon>
        <taxon>Pseudomonadota</taxon>
        <taxon>Gammaproteobacteria</taxon>
        <taxon>Oceanospirillales</taxon>
        <taxon>Alcanivoracaceae</taxon>
        <taxon>Alcanivorax</taxon>
    </lineage>
</organism>
<dbReference type="Pfam" id="PF00501">
    <property type="entry name" value="AMP-binding"/>
    <property type="match status" value="1"/>
</dbReference>
<dbReference type="SUPFAM" id="SSF56801">
    <property type="entry name" value="Acetyl-CoA synthetase-like"/>
    <property type="match status" value="1"/>
</dbReference>
<dbReference type="Gene3D" id="3.40.50.12780">
    <property type="entry name" value="N-terminal domain of ligase-like"/>
    <property type="match status" value="1"/>
</dbReference>
<evidence type="ECO:0000259" key="5">
    <source>
        <dbReference type="Pfam" id="PF13193"/>
    </source>
</evidence>
<evidence type="ECO:0000313" key="7">
    <source>
        <dbReference type="Proteomes" id="UP000771797"/>
    </source>
</evidence>
<accession>A0ABQ6Y728</accession>
<dbReference type="PANTHER" id="PTHR24096:SF149">
    <property type="entry name" value="AMP-BINDING DOMAIN-CONTAINING PROTEIN-RELATED"/>
    <property type="match status" value="1"/>
</dbReference>
<dbReference type="PANTHER" id="PTHR24096">
    <property type="entry name" value="LONG-CHAIN-FATTY-ACID--COA LIGASE"/>
    <property type="match status" value="1"/>
</dbReference>
<dbReference type="Pfam" id="PF13193">
    <property type="entry name" value="AMP-binding_C"/>
    <property type="match status" value="1"/>
</dbReference>
<comment type="similarity">
    <text evidence="1">Belongs to the ATP-dependent AMP-binding enzyme family.</text>
</comment>
<dbReference type="InterPro" id="IPR025110">
    <property type="entry name" value="AMP-bd_C"/>
</dbReference>
<dbReference type="Gene3D" id="3.30.300.30">
    <property type="match status" value="1"/>
</dbReference>
<gene>
    <name evidence="6" type="ORF">A6D6_02490</name>
</gene>
<keyword evidence="7" id="KW-1185">Reference proteome</keyword>
<evidence type="ECO:0000256" key="1">
    <source>
        <dbReference type="ARBA" id="ARBA00006432"/>
    </source>
</evidence>
<feature type="region of interest" description="Disordered" evidence="3">
    <location>
        <begin position="1"/>
        <end position="20"/>
    </location>
</feature>
<dbReference type="InterPro" id="IPR020845">
    <property type="entry name" value="AMP-binding_CS"/>
</dbReference>
<dbReference type="InterPro" id="IPR000873">
    <property type="entry name" value="AMP-dep_synth/lig_dom"/>
</dbReference>
<reference evidence="6 7" key="1">
    <citation type="submission" date="2012-09" db="EMBL/GenBank/DDBJ databases">
        <title>Genome Sequence of alkane-degrading Bacterium Alcanivorax sp. 6-D-6.</title>
        <authorList>
            <person name="Lai Q."/>
            <person name="Shao Z."/>
        </authorList>
    </citation>
    <scope>NUCLEOTIDE SEQUENCE [LARGE SCALE GENOMIC DNA]</scope>
    <source>
        <strain evidence="6 7">6-D-6</strain>
    </source>
</reference>
<dbReference type="Proteomes" id="UP000771797">
    <property type="component" value="Unassembled WGS sequence"/>
</dbReference>
<dbReference type="EMBL" id="AQPF01000019">
    <property type="protein sequence ID" value="KAF0805253.1"/>
    <property type="molecule type" value="Genomic_DNA"/>
</dbReference>
<sequence length="570" mass="63082">MIEADEADKESNLMSSQTQAEFNPVAVPGSAWAGETVEYLRGEKPLHEYLQQHAEEVPDRRAYIYYGTELTWGEVGDKVRRLAAYLSQQGVGEGDRVALYMQNCPQYIIAHYAVQSLGGIVTPVNPQYKAAEIAYQLSNAEVCALIAARNLYPNVAQVRDQVPTLNTVLTLAYGDYLPAEPTLEIPGELLDEPDQAPADTVDLSLVLRDTVPLTELPSADLWNGIGLMTFTSGTTGRPKGAMLSYGSSLFKMAASFQANRLKADGIGLAIAPLCHIAGMNMGVYMPVYARRTTVILARFDPETTARALHQYRCDMWYSIAPMNRALLDMPNIRDYDLSSLINNPATSFGMPVTEKLAEEWKALTGCQMHEASYGLSETHTSDTFMPKDRIKWGSCGVPVAGNEIRILDMENKAPLGPNQSGEIVVRNPAVFKGYWKRDEATAETLRDGWVHTGDVGYLDEDGYLFFTGRVKEMIKCSGYSVFPEDVEALMQDHPAIAQSAAIGIPDDKRGETVKLFVVLKPDHKDKVSEQDLIDWAREHMAAYKYPRHIAFVDSLPATPAGKVLRRLLKD</sequence>
<keyword evidence="2 6" id="KW-0436">Ligase</keyword>
<evidence type="ECO:0000259" key="4">
    <source>
        <dbReference type="Pfam" id="PF00501"/>
    </source>
</evidence>
<proteinExistence type="inferred from homology"/>
<feature type="domain" description="AMP-binding enzyme C-terminal" evidence="5">
    <location>
        <begin position="486"/>
        <end position="562"/>
    </location>
</feature>
<dbReference type="PROSITE" id="PS00455">
    <property type="entry name" value="AMP_BINDING"/>
    <property type="match status" value="1"/>
</dbReference>
<evidence type="ECO:0000256" key="2">
    <source>
        <dbReference type="ARBA" id="ARBA00022598"/>
    </source>
</evidence>
<comment type="caution">
    <text evidence="6">The sequence shown here is derived from an EMBL/GenBank/DDBJ whole genome shotgun (WGS) entry which is preliminary data.</text>
</comment>
<dbReference type="InterPro" id="IPR045851">
    <property type="entry name" value="AMP-bd_C_sf"/>
</dbReference>
<dbReference type="InterPro" id="IPR042099">
    <property type="entry name" value="ANL_N_sf"/>
</dbReference>
<feature type="domain" description="AMP-dependent synthetase/ligase" evidence="4">
    <location>
        <begin position="50"/>
        <end position="435"/>
    </location>
</feature>